<gene>
    <name evidence="1" type="ORF">DRW41_08645</name>
</gene>
<dbReference type="AlphaFoldDB" id="A0A3D8GTS6"/>
<reference evidence="1 2" key="1">
    <citation type="submission" date="2018-07" db="EMBL/GenBank/DDBJ databases">
        <title>Bacillus sp. YLB-04 draft genome sequence.</title>
        <authorList>
            <person name="Yu L."/>
            <person name="Tang X."/>
        </authorList>
    </citation>
    <scope>NUCLEOTIDE SEQUENCE [LARGE SCALE GENOMIC DNA]</scope>
    <source>
        <strain evidence="1 2">YLB-04</strain>
    </source>
</reference>
<comment type="caution">
    <text evidence="1">The sequence shown here is derived from an EMBL/GenBank/DDBJ whole genome shotgun (WGS) entry which is preliminary data.</text>
</comment>
<dbReference type="Proteomes" id="UP000257144">
    <property type="component" value="Unassembled WGS sequence"/>
</dbReference>
<organism evidence="1 2">
    <name type="scientific">Neobacillus piezotolerans</name>
    <dbReference type="NCBI Taxonomy" id="2259171"/>
    <lineage>
        <taxon>Bacteria</taxon>
        <taxon>Bacillati</taxon>
        <taxon>Bacillota</taxon>
        <taxon>Bacilli</taxon>
        <taxon>Bacillales</taxon>
        <taxon>Bacillaceae</taxon>
        <taxon>Neobacillus</taxon>
    </lineage>
</organism>
<evidence type="ECO:0000313" key="2">
    <source>
        <dbReference type="Proteomes" id="UP000257144"/>
    </source>
</evidence>
<dbReference type="EMBL" id="QNQT01000002">
    <property type="protein sequence ID" value="RDU37874.1"/>
    <property type="molecule type" value="Genomic_DNA"/>
</dbReference>
<accession>A0A3D8GTS6</accession>
<protein>
    <submittedName>
        <fullName evidence="1">Uncharacterized protein</fullName>
    </submittedName>
</protein>
<name>A0A3D8GTS6_9BACI</name>
<proteinExistence type="predicted"/>
<evidence type="ECO:0000313" key="1">
    <source>
        <dbReference type="EMBL" id="RDU37874.1"/>
    </source>
</evidence>
<sequence length="173" mass="19441">MLFKLEKNSYLSPVRYLNPGEVFRVYTTKVNRDIPLYGLGGNLYVAQEPGTTPGYLKYETPSKVKLALVNKPSSISETPSSIVMWDNAELKPGQIGRITATDGNPPLLKINEEGKEILVRYLNPGEVYRVYTYTSGHYGDNHYGVGGGLYIYKNERIKYETPSKEKLALANKK</sequence>
<keyword evidence="2" id="KW-1185">Reference proteome</keyword>